<keyword evidence="1" id="KW-1133">Transmembrane helix</keyword>
<keyword evidence="3" id="KW-1185">Reference proteome</keyword>
<dbReference type="OrthoDB" id="3187773at2759"/>
<dbReference type="EMBL" id="MU154560">
    <property type="protein sequence ID" value="KAF9495620.1"/>
    <property type="molecule type" value="Genomic_DNA"/>
</dbReference>
<dbReference type="Proteomes" id="UP000807025">
    <property type="component" value="Unassembled WGS sequence"/>
</dbReference>
<sequence length="78" mass="9141">HPDVDTGLWVVRPEVQGPHNDPLILVVHLDSIYHVAHLLSVFSPDPILLWFKHSYAFNAFMAFYLNKYIDYHSFKFLS</sequence>
<evidence type="ECO:0000313" key="2">
    <source>
        <dbReference type="EMBL" id="KAF9495620.1"/>
    </source>
</evidence>
<dbReference type="AlphaFoldDB" id="A0A9P5ZX89"/>
<protein>
    <submittedName>
        <fullName evidence="2">Uncharacterized protein</fullName>
    </submittedName>
</protein>
<accession>A0A9P5ZX89</accession>
<proteinExistence type="predicted"/>
<evidence type="ECO:0000256" key="1">
    <source>
        <dbReference type="SAM" id="Phobius"/>
    </source>
</evidence>
<gene>
    <name evidence="2" type="ORF">BDN71DRAFT_1391045</name>
</gene>
<feature type="transmembrane region" description="Helical" evidence="1">
    <location>
        <begin position="47"/>
        <end position="65"/>
    </location>
</feature>
<name>A0A9P5ZX89_PLEER</name>
<feature type="non-terminal residue" evidence="2">
    <location>
        <position position="1"/>
    </location>
</feature>
<comment type="caution">
    <text evidence="2">The sequence shown here is derived from an EMBL/GenBank/DDBJ whole genome shotgun (WGS) entry which is preliminary data.</text>
</comment>
<reference evidence="2" key="1">
    <citation type="submission" date="2020-11" db="EMBL/GenBank/DDBJ databases">
        <authorList>
            <consortium name="DOE Joint Genome Institute"/>
            <person name="Ahrendt S."/>
            <person name="Riley R."/>
            <person name="Andreopoulos W."/>
            <person name="Labutti K."/>
            <person name="Pangilinan J."/>
            <person name="Ruiz-Duenas F.J."/>
            <person name="Barrasa J.M."/>
            <person name="Sanchez-Garcia M."/>
            <person name="Camarero S."/>
            <person name="Miyauchi S."/>
            <person name="Serrano A."/>
            <person name="Linde D."/>
            <person name="Babiker R."/>
            <person name="Drula E."/>
            <person name="Ayuso-Fernandez I."/>
            <person name="Pacheco R."/>
            <person name="Padilla G."/>
            <person name="Ferreira P."/>
            <person name="Barriuso J."/>
            <person name="Kellner H."/>
            <person name="Castanera R."/>
            <person name="Alfaro M."/>
            <person name="Ramirez L."/>
            <person name="Pisabarro A.G."/>
            <person name="Kuo A."/>
            <person name="Tritt A."/>
            <person name="Lipzen A."/>
            <person name="He G."/>
            <person name="Yan M."/>
            <person name="Ng V."/>
            <person name="Cullen D."/>
            <person name="Martin F."/>
            <person name="Rosso M.-N."/>
            <person name="Henrissat B."/>
            <person name="Hibbett D."/>
            <person name="Martinez A.T."/>
            <person name="Grigoriev I.V."/>
        </authorList>
    </citation>
    <scope>NUCLEOTIDE SEQUENCE</scope>
    <source>
        <strain evidence="2">ATCC 90797</strain>
    </source>
</reference>
<organism evidence="2 3">
    <name type="scientific">Pleurotus eryngii</name>
    <name type="common">Boletus of the steppes</name>
    <dbReference type="NCBI Taxonomy" id="5323"/>
    <lineage>
        <taxon>Eukaryota</taxon>
        <taxon>Fungi</taxon>
        <taxon>Dikarya</taxon>
        <taxon>Basidiomycota</taxon>
        <taxon>Agaricomycotina</taxon>
        <taxon>Agaricomycetes</taxon>
        <taxon>Agaricomycetidae</taxon>
        <taxon>Agaricales</taxon>
        <taxon>Pleurotineae</taxon>
        <taxon>Pleurotaceae</taxon>
        <taxon>Pleurotus</taxon>
    </lineage>
</organism>
<keyword evidence="1" id="KW-0812">Transmembrane</keyword>
<evidence type="ECO:0000313" key="3">
    <source>
        <dbReference type="Proteomes" id="UP000807025"/>
    </source>
</evidence>
<keyword evidence="1" id="KW-0472">Membrane</keyword>